<dbReference type="Proteomes" id="UP000193925">
    <property type="component" value="Chromosome AFERRI"/>
</dbReference>
<dbReference type="AlphaFoldDB" id="A0A060ULU4"/>
<evidence type="ECO:0000256" key="4">
    <source>
        <dbReference type="ARBA" id="ARBA00022989"/>
    </source>
</evidence>
<dbReference type="EMBL" id="CCCS020000023">
    <property type="protein sequence ID" value="CDQ09435.1"/>
    <property type="molecule type" value="Genomic_DNA"/>
</dbReference>
<keyword evidence="11" id="KW-1185">Reference proteome</keyword>
<evidence type="ECO:0000256" key="6">
    <source>
        <dbReference type="RuleBase" id="RU004057"/>
    </source>
</evidence>
<comment type="subcellular location">
    <subcellularLocation>
        <location evidence="1">Cell membrane</location>
        <topology evidence="1">Multi-pass membrane protein</topology>
    </subcellularLocation>
    <subcellularLocation>
        <location evidence="6">Membrane</location>
        <topology evidence="6">Multi-pass membrane protein</topology>
    </subcellularLocation>
</comment>
<evidence type="ECO:0000256" key="3">
    <source>
        <dbReference type="ARBA" id="ARBA00022692"/>
    </source>
</evidence>
<evidence type="ECO:0000256" key="5">
    <source>
        <dbReference type="ARBA" id="ARBA00023136"/>
    </source>
</evidence>
<gene>
    <name evidence="9" type="ORF">AFERRI_30081</name>
    <name evidence="10" type="ORF">AFERRI_50517</name>
</gene>
<keyword evidence="6" id="KW-0653">Protein transport</keyword>
<comment type="similarity">
    <text evidence="6">Belongs to the exbB/tolQ family.</text>
</comment>
<feature type="transmembrane region" description="Helical" evidence="7">
    <location>
        <begin position="185"/>
        <end position="211"/>
    </location>
</feature>
<evidence type="ECO:0000256" key="2">
    <source>
        <dbReference type="ARBA" id="ARBA00022475"/>
    </source>
</evidence>
<evidence type="ECO:0000259" key="8">
    <source>
        <dbReference type="Pfam" id="PF01618"/>
    </source>
</evidence>
<feature type="domain" description="MotA/TolQ/ExbB proton channel" evidence="8">
    <location>
        <begin position="106"/>
        <end position="226"/>
    </location>
</feature>
<dbReference type="GO" id="GO:0017038">
    <property type="term" value="P:protein import"/>
    <property type="evidence" value="ECO:0007669"/>
    <property type="project" value="TreeGrafter"/>
</dbReference>
<dbReference type="EMBL" id="LT841305">
    <property type="protein sequence ID" value="SMH67316.1"/>
    <property type="molecule type" value="Genomic_DNA"/>
</dbReference>
<evidence type="ECO:0000313" key="11">
    <source>
        <dbReference type="Proteomes" id="UP000193925"/>
    </source>
</evidence>
<dbReference type="GO" id="GO:0005886">
    <property type="term" value="C:plasma membrane"/>
    <property type="evidence" value="ECO:0007669"/>
    <property type="project" value="UniProtKB-SubCell"/>
</dbReference>
<dbReference type="InterPro" id="IPR002898">
    <property type="entry name" value="MotA_ExbB_proton_chnl"/>
</dbReference>
<keyword evidence="6" id="KW-0813">Transport</keyword>
<reference evidence="10 11" key="3">
    <citation type="submission" date="2017-03" db="EMBL/GenBank/DDBJ databases">
        <authorList>
            <person name="Regsiter A."/>
            <person name="William W."/>
        </authorList>
    </citation>
    <scope>NUCLEOTIDE SEQUENCE [LARGE SCALE GENOMIC DNA]</scope>
    <source>
        <strain evidence="10">PRJEB5721</strain>
    </source>
</reference>
<evidence type="ECO:0000256" key="1">
    <source>
        <dbReference type="ARBA" id="ARBA00004651"/>
    </source>
</evidence>
<dbReference type="Pfam" id="PF01618">
    <property type="entry name" value="MotA_ExbB"/>
    <property type="match status" value="1"/>
</dbReference>
<keyword evidence="3 7" id="KW-0812">Transmembrane</keyword>
<proteinExistence type="inferred from homology"/>
<accession>A0A060ULU4</accession>
<name>A0A060ULU4_9PROT</name>
<sequence length="242" mass="26167">MQRQLNDFADAAHPLPFPEWYAIFRLRHNRTDSGGDVQELLGLFKMGGFVLPILILAAIVALAIAGNRLWVLRRGRVAPRDLAARIAELVEMGKVQQAVKVLYENDTPLARMMLVALQDAGQPRDVIKESVEESGRHEVAHLDRYLNFLGSIAGVAPLLGLLGTVFGIMHAFAAIGMVGAGDPKALAGGIAEALITTASGLIVAIPSLMFYRYFKGQVDTLVLSLEKEALKLVNLIASGTEK</sequence>
<organism evidence="9">
    <name type="scientific">Acidithiobacillus ferrivorans</name>
    <dbReference type="NCBI Taxonomy" id="160808"/>
    <lineage>
        <taxon>Bacteria</taxon>
        <taxon>Pseudomonadati</taxon>
        <taxon>Pseudomonadota</taxon>
        <taxon>Acidithiobacillia</taxon>
        <taxon>Acidithiobacillales</taxon>
        <taxon>Acidithiobacillaceae</taxon>
        <taxon>Acidithiobacillus</taxon>
    </lineage>
</organism>
<evidence type="ECO:0000313" key="9">
    <source>
        <dbReference type="EMBL" id="CDQ09435.1"/>
    </source>
</evidence>
<keyword evidence="5 7" id="KW-0472">Membrane</keyword>
<evidence type="ECO:0000313" key="10">
    <source>
        <dbReference type="EMBL" id="SMH67316.1"/>
    </source>
</evidence>
<keyword evidence="4 7" id="KW-1133">Transmembrane helix</keyword>
<feature type="transmembrane region" description="Helical" evidence="7">
    <location>
        <begin position="49"/>
        <end position="70"/>
    </location>
</feature>
<feature type="transmembrane region" description="Helical" evidence="7">
    <location>
        <begin position="145"/>
        <end position="173"/>
    </location>
</feature>
<reference evidence="9" key="2">
    <citation type="submission" date="2014-07" db="EMBL/GenBank/DDBJ databases">
        <title>Initial genome analysis of the psychrotolerant acidophile Acidithiobacillus ferrivorans CF27: insights into iron and sulfur oxidation pathways and into biofilm formation.</title>
        <authorList>
            <person name="Talla E."/>
            <person name="Hedrich S."/>
            <person name="Mangenot S."/>
            <person name="Ji B."/>
            <person name="Johnson D.B."/>
            <person name="Barbe V."/>
            <person name="Bonnefoy V."/>
        </authorList>
    </citation>
    <scope>NUCLEOTIDE SEQUENCE [LARGE SCALE GENOMIC DNA]</scope>
    <source>
        <strain evidence="9">CF27</strain>
    </source>
</reference>
<dbReference type="PANTHER" id="PTHR30625">
    <property type="entry name" value="PROTEIN TOLQ"/>
    <property type="match status" value="1"/>
</dbReference>
<keyword evidence="2" id="KW-1003">Cell membrane</keyword>
<dbReference type="PANTHER" id="PTHR30625:SF11">
    <property type="entry name" value="MOTA_TOLQ_EXBB PROTON CHANNEL DOMAIN-CONTAINING PROTEIN"/>
    <property type="match status" value="1"/>
</dbReference>
<protein>
    <submittedName>
        <fullName evidence="9">MotA/TolQ/ExbB proton channel</fullName>
    </submittedName>
</protein>
<dbReference type="InterPro" id="IPR050790">
    <property type="entry name" value="ExbB/TolQ_transport"/>
</dbReference>
<reference evidence="9" key="1">
    <citation type="submission" date="2014-03" db="EMBL/GenBank/DDBJ databases">
        <authorList>
            <person name="Genoscope - CEA"/>
        </authorList>
    </citation>
    <scope>NUCLEOTIDE SEQUENCE [LARGE SCALE GENOMIC DNA]</scope>
    <source>
        <strain evidence="9">CF27</strain>
    </source>
</reference>
<evidence type="ECO:0000256" key="7">
    <source>
        <dbReference type="SAM" id="Phobius"/>
    </source>
</evidence>